<evidence type="ECO:0000256" key="4">
    <source>
        <dbReference type="ARBA" id="ARBA00022692"/>
    </source>
</evidence>
<evidence type="ECO:0000256" key="3">
    <source>
        <dbReference type="ARBA" id="ARBA00022448"/>
    </source>
</evidence>
<sequence length="97" mass="10407">MSTTGTEAKKSKDVQRGPIHYPLWFGGSASCLAASVTHPLDLLRAVIDQAQLSASLLRQITYSTTRFGVYEELKEVFTTGVQTPSFPALIAMASTSG</sequence>
<keyword evidence="4" id="KW-0812">Transmembrane</keyword>
<evidence type="ECO:0000256" key="7">
    <source>
        <dbReference type="ARBA" id="ARBA00022989"/>
    </source>
</evidence>
<dbReference type="OrthoDB" id="448427at2759"/>
<keyword evidence="3" id="KW-0813">Transport</keyword>
<comment type="caution">
    <text evidence="9">The sequence shown here is derived from an EMBL/GenBank/DDBJ whole genome shotgun (WGS) entry which is preliminary data.</text>
</comment>
<keyword evidence="10" id="KW-1185">Reference proteome</keyword>
<organism evidence="9 10">
    <name type="scientific">Friedmanniomyces simplex</name>
    <dbReference type="NCBI Taxonomy" id="329884"/>
    <lineage>
        <taxon>Eukaryota</taxon>
        <taxon>Fungi</taxon>
        <taxon>Dikarya</taxon>
        <taxon>Ascomycota</taxon>
        <taxon>Pezizomycotina</taxon>
        <taxon>Dothideomycetes</taxon>
        <taxon>Dothideomycetidae</taxon>
        <taxon>Mycosphaerellales</taxon>
        <taxon>Teratosphaeriaceae</taxon>
        <taxon>Friedmanniomyces</taxon>
    </lineage>
</organism>
<dbReference type="SUPFAM" id="SSF103506">
    <property type="entry name" value="Mitochondrial carrier"/>
    <property type="match status" value="1"/>
</dbReference>
<gene>
    <name evidence="9" type="ORF">B0A55_09959</name>
</gene>
<dbReference type="AlphaFoldDB" id="A0A4U0WNY2"/>
<dbReference type="EMBL" id="NAJQ01000873">
    <property type="protein sequence ID" value="TKA64096.1"/>
    <property type="molecule type" value="Genomic_DNA"/>
</dbReference>
<evidence type="ECO:0000256" key="2">
    <source>
        <dbReference type="ARBA" id="ARBA00006375"/>
    </source>
</evidence>
<evidence type="ECO:0000256" key="6">
    <source>
        <dbReference type="ARBA" id="ARBA00022792"/>
    </source>
</evidence>
<feature type="non-terminal residue" evidence="9">
    <location>
        <position position="97"/>
    </location>
</feature>
<keyword evidence="7" id="KW-1133">Transmembrane helix</keyword>
<evidence type="ECO:0000313" key="10">
    <source>
        <dbReference type="Proteomes" id="UP000309340"/>
    </source>
</evidence>
<evidence type="ECO:0000256" key="5">
    <source>
        <dbReference type="ARBA" id="ARBA00022737"/>
    </source>
</evidence>
<keyword evidence="8" id="KW-0472">Membrane</keyword>
<dbReference type="GO" id="GO:0016020">
    <property type="term" value="C:membrane"/>
    <property type="evidence" value="ECO:0007669"/>
    <property type="project" value="UniProtKB-SubCell"/>
</dbReference>
<dbReference type="PANTHER" id="PTHR45618">
    <property type="entry name" value="MITOCHONDRIAL DICARBOXYLATE CARRIER-RELATED"/>
    <property type="match status" value="1"/>
</dbReference>
<reference evidence="9 10" key="1">
    <citation type="submission" date="2017-03" db="EMBL/GenBank/DDBJ databases">
        <title>Genomes of endolithic fungi from Antarctica.</title>
        <authorList>
            <person name="Coleine C."/>
            <person name="Masonjones S."/>
            <person name="Stajich J.E."/>
        </authorList>
    </citation>
    <scope>NUCLEOTIDE SEQUENCE [LARGE SCALE GENOMIC DNA]</scope>
    <source>
        <strain evidence="9 10">CCFEE 5184</strain>
    </source>
</reference>
<evidence type="ECO:0000256" key="8">
    <source>
        <dbReference type="ARBA" id="ARBA00023136"/>
    </source>
</evidence>
<dbReference type="Proteomes" id="UP000309340">
    <property type="component" value="Unassembled WGS sequence"/>
</dbReference>
<dbReference type="Gene3D" id="1.50.40.10">
    <property type="entry name" value="Mitochondrial carrier domain"/>
    <property type="match status" value="1"/>
</dbReference>
<comment type="similarity">
    <text evidence="2">Belongs to the mitochondrial carrier (TC 2.A.29) family.</text>
</comment>
<evidence type="ECO:0000313" key="9">
    <source>
        <dbReference type="EMBL" id="TKA64096.1"/>
    </source>
</evidence>
<name>A0A4U0WNY2_9PEZI</name>
<keyword evidence="6" id="KW-0999">Mitochondrion inner membrane</keyword>
<dbReference type="InterPro" id="IPR023395">
    <property type="entry name" value="MCP_dom_sf"/>
</dbReference>
<dbReference type="STRING" id="329884.A0A4U0WNY2"/>
<keyword evidence="5" id="KW-0677">Repeat</keyword>
<accession>A0A4U0WNY2</accession>
<dbReference type="InterPro" id="IPR050391">
    <property type="entry name" value="Mito_Metabolite_Transporter"/>
</dbReference>
<comment type="subcellular location">
    <subcellularLocation>
        <location evidence="1">Membrane</location>
    </subcellularLocation>
</comment>
<protein>
    <submittedName>
        <fullName evidence="9">Uncharacterized protein</fullName>
    </submittedName>
</protein>
<proteinExistence type="inferred from homology"/>
<evidence type="ECO:0000256" key="1">
    <source>
        <dbReference type="ARBA" id="ARBA00004370"/>
    </source>
</evidence>
<keyword evidence="6" id="KW-0496">Mitochondrion</keyword>